<dbReference type="Proteomes" id="UP001151760">
    <property type="component" value="Unassembled WGS sequence"/>
</dbReference>
<reference evidence="2" key="1">
    <citation type="journal article" date="2022" name="Int. J. Mol. Sci.">
        <title>Draft Genome of Tanacetum Coccineum: Genomic Comparison of Closely Related Tanacetum-Family Plants.</title>
        <authorList>
            <person name="Yamashiro T."/>
            <person name="Shiraishi A."/>
            <person name="Nakayama K."/>
            <person name="Satake H."/>
        </authorList>
    </citation>
    <scope>NUCLEOTIDE SEQUENCE</scope>
</reference>
<accession>A0ABQ5FA92</accession>
<evidence type="ECO:0000313" key="2">
    <source>
        <dbReference type="EMBL" id="GJT60152.1"/>
    </source>
</evidence>
<proteinExistence type="predicted"/>
<reference evidence="2" key="2">
    <citation type="submission" date="2022-01" db="EMBL/GenBank/DDBJ databases">
        <authorList>
            <person name="Yamashiro T."/>
            <person name="Shiraishi A."/>
            <person name="Satake H."/>
            <person name="Nakayama K."/>
        </authorList>
    </citation>
    <scope>NUCLEOTIDE SEQUENCE</scope>
</reference>
<comment type="caution">
    <text evidence="2">The sequence shown here is derived from an EMBL/GenBank/DDBJ whole genome shotgun (WGS) entry which is preliminary data.</text>
</comment>
<protein>
    <submittedName>
        <fullName evidence="2">Uncharacterized protein</fullName>
    </submittedName>
</protein>
<evidence type="ECO:0000256" key="1">
    <source>
        <dbReference type="SAM" id="MobiDB-lite"/>
    </source>
</evidence>
<sequence length="66" mass="7416">MMEVEGASSQGNNIRMKEVNNHSSISIEKQPLEVLTSRNKEENNSINDESSTYVFNNNGAVAWKED</sequence>
<dbReference type="EMBL" id="BQNB010017173">
    <property type="protein sequence ID" value="GJT60152.1"/>
    <property type="molecule type" value="Genomic_DNA"/>
</dbReference>
<keyword evidence="3" id="KW-1185">Reference proteome</keyword>
<gene>
    <name evidence="2" type="ORF">Tco_1003685</name>
</gene>
<evidence type="ECO:0000313" key="3">
    <source>
        <dbReference type="Proteomes" id="UP001151760"/>
    </source>
</evidence>
<feature type="region of interest" description="Disordered" evidence="1">
    <location>
        <begin position="1"/>
        <end position="32"/>
    </location>
</feature>
<name>A0ABQ5FA92_9ASTR</name>
<organism evidence="2 3">
    <name type="scientific">Tanacetum coccineum</name>
    <dbReference type="NCBI Taxonomy" id="301880"/>
    <lineage>
        <taxon>Eukaryota</taxon>
        <taxon>Viridiplantae</taxon>
        <taxon>Streptophyta</taxon>
        <taxon>Embryophyta</taxon>
        <taxon>Tracheophyta</taxon>
        <taxon>Spermatophyta</taxon>
        <taxon>Magnoliopsida</taxon>
        <taxon>eudicotyledons</taxon>
        <taxon>Gunneridae</taxon>
        <taxon>Pentapetalae</taxon>
        <taxon>asterids</taxon>
        <taxon>campanulids</taxon>
        <taxon>Asterales</taxon>
        <taxon>Asteraceae</taxon>
        <taxon>Asteroideae</taxon>
        <taxon>Anthemideae</taxon>
        <taxon>Anthemidinae</taxon>
        <taxon>Tanacetum</taxon>
    </lineage>
</organism>